<keyword evidence="1" id="KW-0732">Signal</keyword>
<evidence type="ECO:0000256" key="1">
    <source>
        <dbReference type="SAM" id="SignalP"/>
    </source>
</evidence>
<feature type="chain" id="PRO_5043945582" evidence="1">
    <location>
        <begin position="19"/>
        <end position="78"/>
    </location>
</feature>
<protein>
    <submittedName>
        <fullName evidence="2">Uncharacterized protein</fullName>
    </submittedName>
</protein>
<proteinExistence type="predicted"/>
<reference evidence="2 3" key="1">
    <citation type="journal article" date="2018" name="Sci. Data">
        <title>The draft genome sequence of cork oak.</title>
        <authorList>
            <person name="Ramos A.M."/>
            <person name="Usie A."/>
            <person name="Barbosa P."/>
            <person name="Barros P.M."/>
            <person name="Capote T."/>
            <person name="Chaves I."/>
            <person name="Simoes F."/>
            <person name="Abreu I."/>
            <person name="Carrasquinho I."/>
            <person name="Faro C."/>
            <person name="Guimaraes J.B."/>
            <person name="Mendonca D."/>
            <person name="Nobrega F."/>
            <person name="Rodrigues L."/>
            <person name="Saibo N.J.M."/>
            <person name="Varela M.C."/>
            <person name="Egas C."/>
            <person name="Matos J."/>
            <person name="Miguel C.M."/>
            <person name="Oliveira M.M."/>
            <person name="Ricardo C.P."/>
            <person name="Goncalves S."/>
        </authorList>
    </citation>
    <scope>NUCLEOTIDE SEQUENCE [LARGE SCALE GENOMIC DNA]</scope>
    <source>
        <strain evidence="3">cv. HL8</strain>
    </source>
</reference>
<accession>A0AAW0L0U3</accession>
<gene>
    <name evidence="2" type="ORF">CFP56_009294</name>
</gene>
<dbReference type="EMBL" id="PKMF04000170">
    <property type="protein sequence ID" value="KAK7845418.1"/>
    <property type="molecule type" value="Genomic_DNA"/>
</dbReference>
<keyword evidence="3" id="KW-1185">Reference proteome</keyword>
<evidence type="ECO:0000313" key="3">
    <source>
        <dbReference type="Proteomes" id="UP000237347"/>
    </source>
</evidence>
<feature type="signal peptide" evidence="1">
    <location>
        <begin position="1"/>
        <end position="18"/>
    </location>
</feature>
<dbReference type="Proteomes" id="UP000237347">
    <property type="component" value="Unassembled WGS sequence"/>
</dbReference>
<organism evidence="2 3">
    <name type="scientific">Quercus suber</name>
    <name type="common">Cork oak</name>
    <dbReference type="NCBI Taxonomy" id="58331"/>
    <lineage>
        <taxon>Eukaryota</taxon>
        <taxon>Viridiplantae</taxon>
        <taxon>Streptophyta</taxon>
        <taxon>Embryophyta</taxon>
        <taxon>Tracheophyta</taxon>
        <taxon>Spermatophyta</taxon>
        <taxon>Magnoliopsida</taxon>
        <taxon>eudicotyledons</taxon>
        <taxon>Gunneridae</taxon>
        <taxon>Pentapetalae</taxon>
        <taxon>rosids</taxon>
        <taxon>fabids</taxon>
        <taxon>Fagales</taxon>
        <taxon>Fagaceae</taxon>
        <taxon>Quercus</taxon>
    </lineage>
</organism>
<comment type="caution">
    <text evidence="2">The sequence shown here is derived from an EMBL/GenBank/DDBJ whole genome shotgun (WGS) entry which is preliminary data.</text>
</comment>
<name>A0AAW0L0U3_QUESU</name>
<sequence length="78" mass="8324">MATIFLLVLSALIFTAEAQQGQSNIVKPGSLSTPTTTTNSSWLSPSVLYAFGFFKQSNCYAVGIFVEGSPQKTSLDSQ</sequence>
<dbReference type="AlphaFoldDB" id="A0AAW0L0U3"/>
<evidence type="ECO:0000313" key="2">
    <source>
        <dbReference type="EMBL" id="KAK7845418.1"/>
    </source>
</evidence>